<evidence type="ECO:0000256" key="3">
    <source>
        <dbReference type="ARBA" id="ARBA00023136"/>
    </source>
</evidence>
<dbReference type="InterPro" id="IPR013783">
    <property type="entry name" value="Ig-like_fold"/>
</dbReference>
<dbReference type="SMART" id="SM00409">
    <property type="entry name" value="IG"/>
    <property type="match status" value="2"/>
</dbReference>
<dbReference type="Gene3D" id="2.60.40.10">
    <property type="entry name" value="Immunoglobulins"/>
    <property type="match status" value="2"/>
</dbReference>
<proteinExistence type="predicted"/>
<feature type="transmembrane region" description="Helical" evidence="5">
    <location>
        <begin position="366"/>
        <end position="391"/>
    </location>
</feature>
<feature type="chain" id="PRO_5034244527" description="Ig-like domain-containing protein" evidence="6">
    <location>
        <begin position="30"/>
        <end position="455"/>
    </location>
</feature>
<feature type="transmembrane region" description="Helical" evidence="5">
    <location>
        <begin position="412"/>
        <end position="431"/>
    </location>
</feature>
<evidence type="ECO:0000313" key="9">
    <source>
        <dbReference type="Proteomes" id="UP000694413"/>
    </source>
</evidence>
<keyword evidence="5" id="KW-1133">Transmembrane helix</keyword>
<dbReference type="InterPro" id="IPR015631">
    <property type="entry name" value="CD2/SLAM_rcpt"/>
</dbReference>
<dbReference type="InterPro" id="IPR003599">
    <property type="entry name" value="Ig_sub"/>
</dbReference>
<feature type="domain" description="Ig-like" evidence="7">
    <location>
        <begin position="138"/>
        <end position="220"/>
    </location>
</feature>
<feature type="signal peptide" evidence="6">
    <location>
        <begin position="1"/>
        <end position="29"/>
    </location>
</feature>
<evidence type="ECO:0000256" key="5">
    <source>
        <dbReference type="SAM" id="Phobius"/>
    </source>
</evidence>
<protein>
    <recommendedName>
        <fullName evidence="7">Ig-like domain-containing protein</fullName>
    </recommendedName>
</protein>
<dbReference type="AlphaFoldDB" id="A0A8D2N3K9"/>
<comment type="subcellular location">
    <subcellularLocation>
        <location evidence="1">Membrane</location>
    </subcellularLocation>
</comment>
<reference evidence="8" key="1">
    <citation type="submission" date="2025-08" db="UniProtKB">
        <authorList>
            <consortium name="Ensembl"/>
        </authorList>
    </citation>
    <scope>IDENTIFICATION</scope>
</reference>
<reference evidence="8" key="2">
    <citation type="submission" date="2025-09" db="UniProtKB">
        <authorList>
            <consortium name="Ensembl"/>
        </authorList>
    </citation>
    <scope>IDENTIFICATION</scope>
</reference>
<evidence type="ECO:0000313" key="8">
    <source>
        <dbReference type="Ensembl" id="ENSZALP00000016919.1"/>
    </source>
</evidence>
<dbReference type="PANTHER" id="PTHR12080:SF59">
    <property type="entry name" value="HEPATIC AND GLIAL CELL ADHESION MOLECULE"/>
    <property type="match status" value="1"/>
</dbReference>
<feature type="transmembrane region" description="Helical" evidence="5">
    <location>
        <begin position="231"/>
        <end position="254"/>
    </location>
</feature>
<evidence type="ECO:0000256" key="1">
    <source>
        <dbReference type="ARBA" id="ARBA00004370"/>
    </source>
</evidence>
<name>A0A8D2N3K9_ZONAL</name>
<accession>A0A8D2N3K9</accession>
<keyword evidence="2 6" id="KW-0732">Signal</keyword>
<dbReference type="Pfam" id="PF07686">
    <property type="entry name" value="V-set"/>
    <property type="match status" value="1"/>
</dbReference>
<dbReference type="PANTHER" id="PTHR12080">
    <property type="entry name" value="SIGNALING LYMPHOCYTIC ACTIVATION MOLECULE"/>
    <property type="match status" value="1"/>
</dbReference>
<dbReference type="InterPro" id="IPR036179">
    <property type="entry name" value="Ig-like_dom_sf"/>
</dbReference>
<feature type="transmembrane region" description="Helical" evidence="5">
    <location>
        <begin position="339"/>
        <end position="360"/>
    </location>
</feature>
<keyword evidence="9" id="KW-1185">Reference proteome</keyword>
<keyword evidence="5" id="KW-0812">Transmembrane</keyword>
<evidence type="ECO:0000256" key="4">
    <source>
        <dbReference type="ARBA" id="ARBA00023180"/>
    </source>
</evidence>
<sequence length="455" mass="48443">MLLCRPAELLGTTRVLLAGLLVSFPPALGAAGAVHRATAVGSSVLLPGPDNVTHSNSMCWEFLNGTGPQPILQHQGGPHAPAIHAPYAGRAVFHPSNGSLLLQDAQESDSGTYRVTANTGDRKSLEVQLEVLQPVSRPQLRTSSLLARATGQVICEVAEGRVDTIAWKKDGQPLLPDRVSQLSSSCSVLYLRPAKKSDCGSYSCNASNGISWQETSLEVTIEGLSSHLKHILRMAVIAVVFAAVAAWGLIIPVCQSERLRISELGGVGPHFPCLVGESKKHCPGNPQILGYPTASGWGWAAPHHEEGVMADTGFPGLTAVTPLCSGFSGGELWRWLSSYTCGLVCIACILDGTAGILWMWEEGPSLAVILPEITLSYLSVVNFLGATAVIFQPTHFSRLKSKKAQRTMGYSAPGAVVAVVLSSTFLIRSIYHRHGEQRSPTNTAHETPTSLQFSC</sequence>
<dbReference type="Pfam" id="PF13927">
    <property type="entry name" value="Ig_3"/>
    <property type="match status" value="1"/>
</dbReference>
<dbReference type="Proteomes" id="UP000694413">
    <property type="component" value="Unassembled WGS sequence"/>
</dbReference>
<evidence type="ECO:0000256" key="2">
    <source>
        <dbReference type="ARBA" id="ARBA00022729"/>
    </source>
</evidence>
<organism evidence="8 9">
    <name type="scientific">Zonotrichia albicollis</name>
    <name type="common">White-throated sparrow</name>
    <name type="synonym">Fringilla albicollis</name>
    <dbReference type="NCBI Taxonomy" id="44394"/>
    <lineage>
        <taxon>Eukaryota</taxon>
        <taxon>Metazoa</taxon>
        <taxon>Chordata</taxon>
        <taxon>Craniata</taxon>
        <taxon>Vertebrata</taxon>
        <taxon>Euteleostomi</taxon>
        <taxon>Archelosauria</taxon>
        <taxon>Archosauria</taxon>
        <taxon>Dinosauria</taxon>
        <taxon>Saurischia</taxon>
        <taxon>Theropoda</taxon>
        <taxon>Coelurosauria</taxon>
        <taxon>Aves</taxon>
        <taxon>Neognathae</taxon>
        <taxon>Neoaves</taxon>
        <taxon>Telluraves</taxon>
        <taxon>Australaves</taxon>
        <taxon>Passeriformes</taxon>
        <taxon>Passerellidae</taxon>
        <taxon>Zonotrichia</taxon>
    </lineage>
</organism>
<dbReference type="InterPro" id="IPR013106">
    <property type="entry name" value="Ig_V-set"/>
</dbReference>
<keyword evidence="4" id="KW-0325">Glycoprotein</keyword>
<evidence type="ECO:0000259" key="7">
    <source>
        <dbReference type="PROSITE" id="PS50835"/>
    </source>
</evidence>
<dbReference type="PROSITE" id="PS50835">
    <property type="entry name" value="IG_LIKE"/>
    <property type="match status" value="1"/>
</dbReference>
<keyword evidence="3 5" id="KW-0472">Membrane</keyword>
<dbReference type="SUPFAM" id="SSF48726">
    <property type="entry name" value="Immunoglobulin"/>
    <property type="match status" value="2"/>
</dbReference>
<dbReference type="Ensembl" id="ENSZALT00000022610.1">
    <property type="protein sequence ID" value="ENSZALP00000016919.1"/>
    <property type="gene ID" value="ENSZALG00000013708.1"/>
</dbReference>
<evidence type="ECO:0000256" key="6">
    <source>
        <dbReference type="SAM" id="SignalP"/>
    </source>
</evidence>
<dbReference type="InterPro" id="IPR007110">
    <property type="entry name" value="Ig-like_dom"/>
</dbReference>
<dbReference type="GO" id="GO:0016020">
    <property type="term" value="C:membrane"/>
    <property type="evidence" value="ECO:0007669"/>
    <property type="project" value="UniProtKB-SubCell"/>
</dbReference>
<dbReference type="GO" id="GO:0005911">
    <property type="term" value="C:cell-cell junction"/>
    <property type="evidence" value="ECO:0007669"/>
    <property type="project" value="TreeGrafter"/>
</dbReference>